<proteinExistence type="predicted"/>
<dbReference type="EMBL" id="SLXU01000002">
    <property type="protein sequence ID" value="TCP62281.1"/>
    <property type="molecule type" value="Genomic_DNA"/>
</dbReference>
<keyword evidence="2" id="KW-1185">Reference proteome</keyword>
<comment type="caution">
    <text evidence="1">The sequence shown here is derived from an EMBL/GenBank/DDBJ whole genome shotgun (WGS) entry which is preliminary data.</text>
</comment>
<name>A0A4R2RR03_9RHOB</name>
<evidence type="ECO:0000313" key="2">
    <source>
        <dbReference type="Proteomes" id="UP000295050"/>
    </source>
</evidence>
<gene>
    <name evidence="1" type="ORF">EV663_102125</name>
</gene>
<sequence length="64" mass="6991">MARSGTFFEEVETLGEEAAGYLHVAQRVADAHFGPDVTKEIPLLVTQTAQLMASLAARTEREND</sequence>
<dbReference type="AlphaFoldDB" id="A0A4R2RR03"/>
<dbReference type="OrthoDB" id="7876800at2"/>
<dbReference type="RefSeq" id="WP_132950544.1">
    <property type="nucleotide sequence ID" value="NZ_SLXU01000002.1"/>
</dbReference>
<organism evidence="1 2">
    <name type="scientific">Rhodovulum bhavnagarense</name>
    <dbReference type="NCBI Taxonomy" id="992286"/>
    <lineage>
        <taxon>Bacteria</taxon>
        <taxon>Pseudomonadati</taxon>
        <taxon>Pseudomonadota</taxon>
        <taxon>Alphaproteobacteria</taxon>
        <taxon>Rhodobacterales</taxon>
        <taxon>Paracoccaceae</taxon>
        <taxon>Rhodovulum</taxon>
    </lineage>
</organism>
<protein>
    <submittedName>
        <fullName evidence="1">Uncharacterized protein</fullName>
    </submittedName>
</protein>
<evidence type="ECO:0000313" key="1">
    <source>
        <dbReference type="EMBL" id="TCP62281.1"/>
    </source>
</evidence>
<accession>A0A4R2RR03</accession>
<dbReference type="Proteomes" id="UP000295050">
    <property type="component" value="Unassembled WGS sequence"/>
</dbReference>
<reference evidence="1 2" key="1">
    <citation type="submission" date="2019-03" db="EMBL/GenBank/DDBJ databases">
        <title>Genomic Encyclopedia of Type Strains, Phase IV (KMG-IV): sequencing the most valuable type-strain genomes for metagenomic binning, comparative biology and taxonomic classification.</title>
        <authorList>
            <person name="Goeker M."/>
        </authorList>
    </citation>
    <scope>NUCLEOTIDE SEQUENCE [LARGE SCALE GENOMIC DNA]</scope>
    <source>
        <strain evidence="1 2">DSM 24766</strain>
    </source>
</reference>